<keyword evidence="3" id="KW-1185">Reference proteome</keyword>
<feature type="compositionally biased region" description="Basic and acidic residues" evidence="1">
    <location>
        <begin position="20"/>
        <end position="32"/>
    </location>
</feature>
<name>A0ABD0QD78_CIRMR</name>
<feature type="compositionally biased region" description="Low complexity" evidence="1">
    <location>
        <begin position="111"/>
        <end position="120"/>
    </location>
</feature>
<feature type="compositionally biased region" description="Polar residues" evidence="1">
    <location>
        <begin position="395"/>
        <end position="405"/>
    </location>
</feature>
<feature type="compositionally biased region" description="Polar residues" evidence="1">
    <location>
        <begin position="178"/>
        <end position="194"/>
    </location>
</feature>
<feature type="compositionally biased region" description="Basic and acidic residues" evidence="1">
    <location>
        <begin position="727"/>
        <end position="738"/>
    </location>
</feature>
<feature type="compositionally biased region" description="Polar residues" evidence="1">
    <location>
        <begin position="55"/>
        <end position="83"/>
    </location>
</feature>
<dbReference type="EMBL" id="JAMKFB020000009">
    <property type="protein sequence ID" value="KAL0184215.1"/>
    <property type="molecule type" value="Genomic_DNA"/>
</dbReference>
<evidence type="ECO:0000313" key="2">
    <source>
        <dbReference type="EMBL" id="KAL0184215.1"/>
    </source>
</evidence>
<feature type="compositionally biased region" description="Basic and acidic residues" evidence="1">
    <location>
        <begin position="585"/>
        <end position="617"/>
    </location>
</feature>
<organism evidence="2 3">
    <name type="scientific">Cirrhinus mrigala</name>
    <name type="common">Mrigala</name>
    <dbReference type="NCBI Taxonomy" id="683832"/>
    <lineage>
        <taxon>Eukaryota</taxon>
        <taxon>Metazoa</taxon>
        <taxon>Chordata</taxon>
        <taxon>Craniata</taxon>
        <taxon>Vertebrata</taxon>
        <taxon>Euteleostomi</taxon>
        <taxon>Actinopterygii</taxon>
        <taxon>Neopterygii</taxon>
        <taxon>Teleostei</taxon>
        <taxon>Ostariophysi</taxon>
        <taxon>Cypriniformes</taxon>
        <taxon>Cyprinidae</taxon>
        <taxon>Labeoninae</taxon>
        <taxon>Labeonini</taxon>
        <taxon>Cirrhinus</taxon>
    </lineage>
</organism>
<feature type="compositionally biased region" description="Polar residues" evidence="1">
    <location>
        <begin position="865"/>
        <end position="885"/>
    </location>
</feature>
<evidence type="ECO:0000256" key="1">
    <source>
        <dbReference type="SAM" id="MobiDB-lite"/>
    </source>
</evidence>
<feature type="compositionally biased region" description="Acidic residues" evidence="1">
    <location>
        <begin position="539"/>
        <end position="554"/>
    </location>
</feature>
<feature type="compositionally biased region" description="Polar residues" evidence="1">
    <location>
        <begin position="619"/>
        <end position="639"/>
    </location>
</feature>
<feature type="non-terminal residue" evidence="2">
    <location>
        <position position="1"/>
    </location>
</feature>
<feature type="compositionally biased region" description="Basic and acidic residues" evidence="1">
    <location>
        <begin position="232"/>
        <end position="246"/>
    </location>
</feature>
<evidence type="ECO:0000313" key="3">
    <source>
        <dbReference type="Proteomes" id="UP001529510"/>
    </source>
</evidence>
<feature type="compositionally biased region" description="Polar residues" evidence="1">
    <location>
        <begin position="747"/>
        <end position="761"/>
    </location>
</feature>
<feature type="compositionally biased region" description="Basic and acidic residues" evidence="1">
    <location>
        <begin position="365"/>
        <end position="379"/>
    </location>
</feature>
<feature type="compositionally biased region" description="Acidic residues" evidence="1">
    <location>
        <begin position="804"/>
        <end position="825"/>
    </location>
</feature>
<feature type="compositionally biased region" description="Low complexity" evidence="1">
    <location>
        <begin position="416"/>
        <end position="425"/>
    </location>
</feature>
<feature type="compositionally biased region" description="Polar residues" evidence="1">
    <location>
        <begin position="457"/>
        <end position="476"/>
    </location>
</feature>
<feature type="compositionally biased region" description="Basic and acidic residues" evidence="1">
    <location>
        <begin position="150"/>
        <end position="165"/>
    </location>
</feature>
<gene>
    <name evidence="2" type="ORF">M9458_019911</name>
</gene>
<feature type="compositionally biased region" description="Low complexity" evidence="1">
    <location>
        <begin position="324"/>
        <end position="340"/>
    </location>
</feature>
<dbReference type="AlphaFoldDB" id="A0ABD0QD78"/>
<feature type="region of interest" description="Disordered" evidence="1">
    <location>
        <begin position="1"/>
        <end position="704"/>
    </location>
</feature>
<reference evidence="2 3" key="1">
    <citation type="submission" date="2024-05" db="EMBL/GenBank/DDBJ databases">
        <title>Genome sequencing and assembly of Indian major carp, Cirrhinus mrigala (Hamilton, 1822).</title>
        <authorList>
            <person name="Mohindra V."/>
            <person name="Chowdhury L.M."/>
            <person name="Lal K."/>
            <person name="Jena J.K."/>
        </authorList>
    </citation>
    <scope>NUCLEOTIDE SEQUENCE [LARGE SCALE GENOMIC DNA]</scope>
    <source>
        <strain evidence="2">CM1030</strain>
        <tissue evidence="2">Blood</tissue>
    </source>
</reference>
<feature type="compositionally biased region" description="Polar residues" evidence="1">
    <location>
        <begin position="209"/>
        <end position="218"/>
    </location>
</feature>
<feature type="region of interest" description="Disordered" evidence="1">
    <location>
        <begin position="721"/>
        <end position="904"/>
    </location>
</feature>
<accession>A0ABD0QD78</accession>
<sequence>EEPTTDVTVTQEGTKSVVETPEKATQNKDQTSEKNQSPSGDISVDMSGHEKSGLEGTSPNVSGSSDMISGTPPKTNSRRQSFITLEKYVEGKSPSTATVAFTGPHTRKSSRLSSLKASEASPDDSQIQTTKEDTEESRKRSSAEPSSQNEEAKDKMSTEGRRSEVTDEEEDDVVPDTQAQLSGEPSGVKTSPVSKASVEEQDSPEKDSQSLADSQANQEPRRSGRRRSRPVRPGEDPGEVKSKEPVADSVVTNTQKPTLSPPSSTLTGRRRSKVVEDSKVEGDQLNNKGIKGDLSQSNSQISSVESSQALPQAVVMLGNKEASQTESSSKSSPVTQSGSPSKERLPTLNEPESLSPGRSTRKTRAHLEESTDKEAHENSQNDPQNAASSLKKKQTPISSSEADSQQKTRRTRRSESQLLEMSSSQTKDESQADSQTLTTVKGRATRRRTAEEETNSTRDATSTGNAEELSASQDSSEGLGRYRTRRSKGLLAPAENTESENSDSRDDGPRPKKRPRKPLSTEVLPVAAEPKVEMVPDKEEVDVSMEMSQDEAESETSLNILVIETKELENEEKVPAPDGVPHEQITSEKGADDVKIETELKTETDTDEKVSISEKRSRSCNCFSNNRDVFSQDSNFQESQDLKNEEVPLVADALSSQSELSSSTSVSEENKSSAIADVSDPDIQPFSALPEQLPSEALPSESPIAKLGVIVSQLTDKEEPAQLELSKLTDEANKEHVEIPLAETNELESSGSTPQDTSPSQGRPVEDAPICQEQPESSHVQQVDAVNPAVKEKPSGENVVLPEESNDKELLDEDVDLVEKDEDTQLDNRDPPVDAQEDSTSGACLDSPPKPKPLDALSGELEPGQSPSRTRSRVWSPSASPSTSILKKGQKRTCEEDTPSPLHK</sequence>
<feature type="non-terminal residue" evidence="2">
    <location>
        <position position="904"/>
    </location>
</feature>
<protein>
    <submittedName>
        <fullName evidence="2">Uncharacterized protein</fullName>
    </submittedName>
</protein>
<feature type="compositionally biased region" description="Polar residues" evidence="1">
    <location>
        <begin position="250"/>
        <end position="267"/>
    </location>
</feature>
<proteinExistence type="predicted"/>
<comment type="caution">
    <text evidence="2">The sequence shown here is derived from an EMBL/GenBank/DDBJ whole genome shotgun (WGS) entry which is preliminary data.</text>
</comment>
<feature type="compositionally biased region" description="Low complexity" evidence="1">
    <location>
        <begin position="655"/>
        <end position="667"/>
    </location>
</feature>
<dbReference type="Proteomes" id="UP001529510">
    <property type="component" value="Unassembled WGS sequence"/>
</dbReference>
<feature type="compositionally biased region" description="Basic and acidic residues" evidence="1">
    <location>
        <begin position="130"/>
        <end position="142"/>
    </location>
</feature>
<feature type="compositionally biased region" description="Basic and acidic residues" evidence="1">
    <location>
        <begin position="564"/>
        <end position="575"/>
    </location>
</feature>
<feature type="compositionally biased region" description="Basic and acidic residues" evidence="1">
    <location>
        <begin position="273"/>
        <end position="282"/>
    </location>
</feature>
<feature type="compositionally biased region" description="Polar residues" evidence="1">
    <location>
        <begin position="1"/>
        <end position="14"/>
    </location>
</feature>
<feature type="compositionally biased region" description="Low complexity" evidence="1">
    <location>
        <begin position="295"/>
        <end position="308"/>
    </location>
</feature>